<accession>A0A7K3M8E9</accession>
<dbReference type="AlphaFoldDB" id="A0A7K3M8E9"/>
<evidence type="ECO:0008006" key="3">
    <source>
        <dbReference type="Google" id="ProtNLM"/>
    </source>
</evidence>
<protein>
    <recommendedName>
        <fullName evidence="3">ASCH domain-containing protein</fullName>
    </recommendedName>
</protein>
<evidence type="ECO:0000313" key="1">
    <source>
        <dbReference type="EMBL" id="NDL59267.1"/>
    </source>
</evidence>
<dbReference type="RefSeq" id="WP_162451973.1">
    <property type="nucleotide sequence ID" value="NZ_WLZY01000007.1"/>
</dbReference>
<evidence type="ECO:0000313" key="2">
    <source>
        <dbReference type="Proteomes" id="UP000460435"/>
    </source>
</evidence>
<keyword evidence="2" id="KW-1185">Reference proteome</keyword>
<gene>
    <name evidence="1" type="ORF">F7O44_19540</name>
</gene>
<sequence>MLFEKRFWAGIADGSVTVTFRRWKRAQVLAGRSYRSAAGMLDVVAVDVVDTTSISDDDAVAAGYPDAAALVADLRGEAGQPVYRIRFRLAERPDPRAELAADAELDESDVAEIDRRLDRLDRASKHGAWTRPTMRLIAQHPERRAGDLAEMMNRERADFKLDVRKLKNLGLTESLSVGYRLSPRGMAYLARAGSGENG</sequence>
<organism evidence="1 2">
    <name type="scientific">Phytoactinopolyspora mesophila</name>
    <dbReference type="NCBI Taxonomy" id="2650750"/>
    <lineage>
        <taxon>Bacteria</taxon>
        <taxon>Bacillati</taxon>
        <taxon>Actinomycetota</taxon>
        <taxon>Actinomycetes</taxon>
        <taxon>Jiangellales</taxon>
        <taxon>Jiangellaceae</taxon>
        <taxon>Phytoactinopolyspora</taxon>
    </lineage>
</organism>
<comment type="caution">
    <text evidence="1">The sequence shown here is derived from an EMBL/GenBank/DDBJ whole genome shotgun (WGS) entry which is preliminary data.</text>
</comment>
<name>A0A7K3M8E9_9ACTN</name>
<dbReference type="EMBL" id="WLZY01000007">
    <property type="protein sequence ID" value="NDL59267.1"/>
    <property type="molecule type" value="Genomic_DNA"/>
</dbReference>
<proteinExistence type="predicted"/>
<dbReference type="Proteomes" id="UP000460435">
    <property type="component" value="Unassembled WGS sequence"/>
</dbReference>
<reference evidence="1 2" key="1">
    <citation type="submission" date="2019-11" db="EMBL/GenBank/DDBJ databases">
        <authorList>
            <person name="Li X.-J."/>
            <person name="Feng X.-M."/>
        </authorList>
    </citation>
    <scope>NUCLEOTIDE SEQUENCE [LARGE SCALE GENOMIC DNA]</scope>
    <source>
        <strain evidence="1 2">XMNu-373</strain>
    </source>
</reference>